<protein>
    <submittedName>
        <fullName evidence="2">Uncharacterized protein</fullName>
    </submittedName>
</protein>
<dbReference type="EMBL" id="BNBF01000035">
    <property type="protein sequence ID" value="GHG74504.1"/>
    <property type="molecule type" value="Genomic_DNA"/>
</dbReference>
<keyword evidence="3" id="KW-1185">Reference proteome</keyword>
<dbReference type="GO" id="GO:0003677">
    <property type="term" value="F:DNA binding"/>
    <property type="evidence" value="ECO:0007669"/>
    <property type="project" value="InterPro"/>
</dbReference>
<dbReference type="AlphaFoldDB" id="A0A919F2Y7"/>
<evidence type="ECO:0000313" key="3">
    <source>
        <dbReference type="Proteomes" id="UP000619355"/>
    </source>
</evidence>
<sequence length="221" mass="23949">MAHASQIIAPSRSESVDPVPPLPVTLDRLQALIHEQGLEVSQLLDPRRLAARTALSEDTVRILLRGGEPTTDTVNERVRARIKALADAHMARTGKPMSDLAGRISEQLGVSAFWARKVCSGEKVPSVELLHGLVGFFGVEGGEAYFTAPASEALNRVLVPVLATLQPTPEGPPADPVTEALSKFDDVRGIALRQARDLPQERWHVLSATLQALLELDDKEH</sequence>
<organism evidence="2 3">
    <name type="scientific">Streptomyces capoamus</name>
    <dbReference type="NCBI Taxonomy" id="68183"/>
    <lineage>
        <taxon>Bacteria</taxon>
        <taxon>Bacillati</taxon>
        <taxon>Actinomycetota</taxon>
        <taxon>Actinomycetes</taxon>
        <taxon>Kitasatosporales</taxon>
        <taxon>Streptomycetaceae</taxon>
        <taxon>Streptomyces</taxon>
    </lineage>
</organism>
<accession>A0A919F2Y7</accession>
<reference evidence="3" key="1">
    <citation type="journal article" date="2019" name="Int. J. Syst. Evol. Microbiol.">
        <title>The Global Catalogue of Microorganisms (GCM) 10K type strain sequencing project: providing services to taxonomists for standard genome sequencing and annotation.</title>
        <authorList>
            <consortium name="The Broad Institute Genomics Platform"/>
            <consortium name="The Broad Institute Genome Sequencing Center for Infectious Disease"/>
            <person name="Wu L."/>
            <person name="Ma J."/>
        </authorList>
    </citation>
    <scope>NUCLEOTIDE SEQUENCE [LARGE SCALE GENOMIC DNA]</scope>
    <source>
        <strain evidence="3">JCM 4253</strain>
    </source>
</reference>
<dbReference type="Proteomes" id="UP000619355">
    <property type="component" value="Unassembled WGS sequence"/>
</dbReference>
<dbReference type="Gene3D" id="1.10.260.40">
    <property type="entry name" value="lambda repressor-like DNA-binding domains"/>
    <property type="match status" value="1"/>
</dbReference>
<proteinExistence type="predicted"/>
<gene>
    <name evidence="2" type="ORF">GCM10018980_71440</name>
</gene>
<name>A0A919F2Y7_9ACTN</name>
<evidence type="ECO:0000256" key="1">
    <source>
        <dbReference type="SAM" id="MobiDB-lite"/>
    </source>
</evidence>
<feature type="region of interest" description="Disordered" evidence="1">
    <location>
        <begin position="1"/>
        <end position="20"/>
    </location>
</feature>
<dbReference type="InterPro" id="IPR010982">
    <property type="entry name" value="Lambda_DNA-bd_dom_sf"/>
</dbReference>
<comment type="caution">
    <text evidence="2">The sequence shown here is derived from an EMBL/GenBank/DDBJ whole genome shotgun (WGS) entry which is preliminary data.</text>
</comment>
<evidence type="ECO:0000313" key="2">
    <source>
        <dbReference type="EMBL" id="GHG74504.1"/>
    </source>
</evidence>